<comment type="caution">
    <text evidence="2">The sequence shown here is derived from an EMBL/GenBank/DDBJ whole genome shotgun (WGS) entry which is preliminary data.</text>
</comment>
<proteinExistence type="predicted"/>
<evidence type="ECO:0000313" key="2">
    <source>
        <dbReference type="EMBL" id="CVL09195.1"/>
    </source>
</evidence>
<feature type="region of interest" description="Disordered" evidence="1">
    <location>
        <begin position="20"/>
        <end position="88"/>
    </location>
</feature>
<reference evidence="3" key="1">
    <citation type="journal article" date="2016" name="Genome Biol. Evol.">
        <title>Comparative 'omics' of the Fusarium fujikuroi species complex highlights differences in genetic potential and metabolite synthesis.</title>
        <authorList>
            <person name="Niehaus E.-M."/>
            <person name="Muensterkoetter M."/>
            <person name="Proctor R.H."/>
            <person name="Brown D.W."/>
            <person name="Sharon A."/>
            <person name="Idan Y."/>
            <person name="Oren-Young L."/>
            <person name="Sieber C.M."/>
            <person name="Novak O."/>
            <person name="Pencik A."/>
            <person name="Tarkowska D."/>
            <person name="Hromadova K."/>
            <person name="Freeman S."/>
            <person name="Maymon M."/>
            <person name="Elazar M."/>
            <person name="Youssef S.A."/>
            <person name="El-Shabrawy E.S.M."/>
            <person name="Shalaby A.B.A."/>
            <person name="Houterman P."/>
            <person name="Brock N.L."/>
            <person name="Burkhardt I."/>
            <person name="Tsavkelova E.A."/>
            <person name="Dickschat J.S."/>
            <person name="Galuszka P."/>
            <person name="Gueldener U."/>
            <person name="Tudzynski B."/>
        </authorList>
    </citation>
    <scope>NUCLEOTIDE SEQUENCE [LARGE SCALE GENOMIC DNA]</scope>
    <source>
        <strain evidence="3">MRC7560</strain>
    </source>
</reference>
<feature type="compositionally biased region" description="Basic residues" evidence="1">
    <location>
        <begin position="46"/>
        <end position="64"/>
    </location>
</feature>
<accession>A0A1L7UM71</accession>
<dbReference type="AlphaFoldDB" id="A0A1L7UM71"/>
<dbReference type="EMBL" id="FCQH01000033">
    <property type="protein sequence ID" value="CVL09195.1"/>
    <property type="molecule type" value="Genomic_DNA"/>
</dbReference>
<keyword evidence="3" id="KW-1185">Reference proteome</keyword>
<dbReference type="Proteomes" id="UP000184255">
    <property type="component" value="Unassembled WGS sequence"/>
</dbReference>
<sequence>MPILLSINDHIQGREGILNECVDSDISPRGPDSDSDSDDATASIGQKRKSSRRASSMKKRKRVLAKSEWADAVPSHKSKRSEAQKVNENDVCDKTRRYAETLLKMKSLDEQGQLVVTPNWNKNETMADHVSRLALAMLSRDAVKQFVLEDGDPTYMFLAQRGKQTNETGKGIDYDQICNRNDQLQFAKSYQALRDERQFDRLVHVD</sequence>
<gene>
    <name evidence="2" type="ORF">FMAN_15450</name>
</gene>
<name>A0A1L7UM71_FUSMA</name>
<evidence type="ECO:0000313" key="3">
    <source>
        <dbReference type="Proteomes" id="UP000184255"/>
    </source>
</evidence>
<dbReference type="RefSeq" id="XP_041691511.1">
    <property type="nucleotide sequence ID" value="XM_041826176.1"/>
</dbReference>
<dbReference type="GeneID" id="65094690"/>
<protein>
    <submittedName>
        <fullName evidence="2">Uncharacterized protein</fullName>
    </submittedName>
</protein>
<dbReference type="VEuPathDB" id="FungiDB:FMAN_15450"/>
<organism evidence="2 3">
    <name type="scientific">Fusarium mangiferae</name>
    <name type="common">Mango malformation disease fungus</name>
    <dbReference type="NCBI Taxonomy" id="192010"/>
    <lineage>
        <taxon>Eukaryota</taxon>
        <taxon>Fungi</taxon>
        <taxon>Dikarya</taxon>
        <taxon>Ascomycota</taxon>
        <taxon>Pezizomycotina</taxon>
        <taxon>Sordariomycetes</taxon>
        <taxon>Hypocreomycetidae</taxon>
        <taxon>Hypocreales</taxon>
        <taxon>Nectriaceae</taxon>
        <taxon>Fusarium</taxon>
        <taxon>Fusarium fujikuroi species complex</taxon>
    </lineage>
</organism>
<evidence type="ECO:0000256" key="1">
    <source>
        <dbReference type="SAM" id="MobiDB-lite"/>
    </source>
</evidence>